<dbReference type="InterPro" id="IPR035097">
    <property type="entry name" value="M29_N-terminal"/>
</dbReference>
<dbReference type="RefSeq" id="WP_092373198.1">
    <property type="nucleotide sequence ID" value="NZ_FORX01000004.1"/>
</dbReference>
<evidence type="ECO:0000256" key="1">
    <source>
        <dbReference type="ARBA" id="ARBA00001941"/>
    </source>
</evidence>
<dbReference type="PANTHER" id="PTHR34448">
    <property type="entry name" value="AMINOPEPTIDASE"/>
    <property type="match status" value="1"/>
</dbReference>
<evidence type="ECO:0000256" key="9">
    <source>
        <dbReference type="ARBA" id="ARBA00023049"/>
    </source>
</evidence>
<dbReference type="GO" id="GO:0004177">
    <property type="term" value="F:aminopeptidase activity"/>
    <property type="evidence" value="ECO:0007669"/>
    <property type="project" value="UniProtKB-KW"/>
</dbReference>
<dbReference type="InterPro" id="IPR000787">
    <property type="entry name" value="Peptidase_M29"/>
</dbReference>
<evidence type="ECO:0000256" key="8">
    <source>
        <dbReference type="ARBA" id="ARBA00022801"/>
    </source>
</evidence>
<evidence type="ECO:0000256" key="4">
    <source>
        <dbReference type="ARBA" id="ARBA00008236"/>
    </source>
</evidence>
<sequence length="403" mass="44759">MLTDIQLEKYAKVLFWGMQKARVTPFAPGDIVLVRTDLAALPLAEKMQALILAQGLNPVLRMSPPSALEKGYFSLAEQEQLSFVVPGDRELYERLGGLISLLAPDSITHLRDIPPTKIVTFSLARKYLRDILDKREATRQFGWTLCLMPTPALAENAGLTPEDYAAQIIRASYLDEADPVATWEGIFRQAHGVKAWLNDMDVDYYHVQSASTDLKVHPGESRCWIGISGHNIPSFELFISPDCRLTEGTYHADQPSYRSGNLVSGVTLEFSNGMARVVKADQGEGFVRSQLEMDPGACRLGEFSLTDKRFSPINAFMAHTLFDENFGGDHGNCHVAVGASYADTYAGDPTELTDERKKELGFNDSALHWDLVNTEPKKVTAFLRDGKKTVIYEDGMFTMPDLA</sequence>
<keyword evidence="11" id="KW-1185">Reference proteome</keyword>
<dbReference type="Pfam" id="PF02073">
    <property type="entry name" value="Peptidase_M29"/>
    <property type="match status" value="1"/>
</dbReference>
<evidence type="ECO:0000313" key="11">
    <source>
        <dbReference type="Proteomes" id="UP000198635"/>
    </source>
</evidence>
<keyword evidence="9" id="KW-0482">Metalloprotease</keyword>
<comment type="similarity">
    <text evidence="4">Belongs to the peptidase M29 family.</text>
</comment>
<evidence type="ECO:0000256" key="2">
    <source>
        <dbReference type="ARBA" id="ARBA00001946"/>
    </source>
</evidence>
<protein>
    <submittedName>
        <fullName evidence="10">Leucyl aminopeptidase (Aminopeptidase T)</fullName>
    </submittedName>
</protein>
<comment type="cofactor">
    <cofactor evidence="1">
        <name>Co(2+)</name>
        <dbReference type="ChEBI" id="CHEBI:48828"/>
    </cofactor>
</comment>
<dbReference type="Proteomes" id="UP000198635">
    <property type="component" value="Unassembled WGS sequence"/>
</dbReference>
<keyword evidence="5 10" id="KW-0031">Aminopeptidase</keyword>
<dbReference type="AlphaFoldDB" id="A0A1I3SBP4"/>
<evidence type="ECO:0000256" key="6">
    <source>
        <dbReference type="ARBA" id="ARBA00022670"/>
    </source>
</evidence>
<dbReference type="SUPFAM" id="SSF144052">
    <property type="entry name" value="Thermophilic metalloprotease-like"/>
    <property type="match status" value="1"/>
</dbReference>
<keyword evidence="8" id="KW-0378">Hydrolase</keyword>
<dbReference type="InterPro" id="IPR052170">
    <property type="entry name" value="M29_Exopeptidase"/>
</dbReference>
<evidence type="ECO:0000313" key="10">
    <source>
        <dbReference type="EMBL" id="SFJ55372.1"/>
    </source>
</evidence>
<accession>A0A1I3SBP4</accession>
<dbReference type="GO" id="GO:0046872">
    <property type="term" value="F:metal ion binding"/>
    <property type="evidence" value="ECO:0007669"/>
    <property type="project" value="UniProtKB-KW"/>
</dbReference>
<keyword evidence="6" id="KW-0645">Protease</keyword>
<dbReference type="STRING" id="52560.SAMN04488082_10478"/>
<proteinExistence type="inferred from homology"/>
<dbReference type="Gene3D" id="3.40.1830.10">
    <property type="entry name" value="Thermophilic metalloprotease (M29)"/>
    <property type="match status" value="1"/>
</dbReference>
<dbReference type="GO" id="GO:0008237">
    <property type="term" value="F:metallopeptidase activity"/>
    <property type="evidence" value="ECO:0007669"/>
    <property type="project" value="UniProtKB-KW"/>
</dbReference>
<evidence type="ECO:0000256" key="5">
    <source>
        <dbReference type="ARBA" id="ARBA00022438"/>
    </source>
</evidence>
<organism evidence="10 11">
    <name type="scientific">Desulfomicrobium apsheronum</name>
    <dbReference type="NCBI Taxonomy" id="52560"/>
    <lineage>
        <taxon>Bacteria</taxon>
        <taxon>Pseudomonadati</taxon>
        <taxon>Thermodesulfobacteriota</taxon>
        <taxon>Desulfovibrionia</taxon>
        <taxon>Desulfovibrionales</taxon>
        <taxon>Desulfomicrobiaceae</taxon>
        <taxon>Desulfomicrobium</taxon>
    </lineage>
</organism>
<dbReference type="EMBL" id="FORX01000004">
    <property type="protein sequence ID" value="SFJ55372.1"/>
    <property type="molecule type" value="Genomic_DNA"/>
</dbReference>
<reference evidence="11" key="1">
    <citation type="submission" date="2016-10" db="EMBL/GenBank/DDBJ databases">
        <authorList>
            <person name="Varghese N."/>
            <person name="Submissions S."/>
        </authorList>
    </citation>
    <scope>NUCLEOTIDE SEQUENCE [LARGE SCALE GENOMIC DNA]</scope>
    <source>
        <strain evidence="11">DSM 5918</strain>
    </source>
</reference>
<dbReference type="OrthoDB" id="9803993at2"/>
<dbReference type="PANTHER" id="PTHR34448:SF3">
    <property type="entry name" value="AMINOPEPTIDASE AMPS"/>
    <property type="match status" value="1"/>
</dbReference>
<comment type="cofactor">
    <cofactor evidence="2">
        <name>Mg(2+)</name>
        <dbReference type="ChEBI" id="CHEBI:18420"/>
    </cofactor>
</comment>
<evidence type="ECO:0000256" key="7">
    <source>
        <dbReference type="ARBA" id="ARBA00022723"/>
    </source>
</evidence>
<gene>
    <name evidence="10" type="ORF">SAMN04488082_10478</name>
</gene>
<name>A0A1I3SBP4_9BACT</name>
<comment type="cofactor">
    <cofactor evidence="3">
        <name>Zn(2+)</name>
        <dbReference type="ChEBI" id="CHEBI:29105"/>
    </cofactor>
</comment>
<keyword evidence="7" id="KW-0479">Metal-binding</keyword>
<dbReference type="GO" id="GO:0006508">
    <property type="term" value="P:proteolysis"/>
    <property type="evidence" value="ECO:0007669"/>
    <property type="project" value="UniProtKB-KW"/>
</dbReference>
<evidence type="ECO:0000256" key="3">
    <source>
        <dbReference type="ARBA" id="ARBA00001947"/>
    </source>
</evidence>